<dbReference type="Gene3D" id="3.90.470.10">
    <property type="entry name" value="Ribosomal protein L22/L17"/>
    <property type="match status" value="1"/>
</dbReference>
<evidence type="ECO:0000313" key="1">
    <source>
        <dbReference type="EMBL" id="KAJ3252060.1"/>
    </source>
</evidence>
<proteinExistence type="predicted"/>
<dbReference type="EMBL" id="JADGKB010000156">
    <property type="protein sequence ID" value="KAJ3252060.1"/>
    <property type="molecule type" value="Genomic_DNA"/>
</dbReference>
<sequence>MFKQVRFFTRVKGTNTTPPRVYEKIKNILETDGPVNPNAAAHIEQIKQSIKSEPEPIQVEEGDINLNAKWGKGFLYRLEKDGGSKILKTFKNFVHIEHTRFIQPLGDIKGLSLDDALLQLSWNQHRISHKLKETLNEVIVRAKEEGFDLKKTYIGIHS</sequence>
<keyword evidence="2" id="KW-1185">Reference proteome</keyword>
<evidence type="ECO:0000313" key="2">
    <source>
        <dbReference type="Proteomes" id="UP001210925"/>
    </source>
</evidence>
<reference evidence="1" key="1">
    <citation type="submission" date="2020-05" db="EMBL/GenBank/DDBJ databases">
        <title>Phylogenomic resolution of chytrid fungi.</title>
        <authorList>
            <person name="Stajich J.E."/>
            <person name="Amses K."/>
            <person name="Simmons R."/>
            <person name="Seto K."/>
            <person name="Myers J."/>
            <person name="Bonds A."/>
            <person name="Quandt C.A."/>
            <person name="Barry K."/>
            <person name="Liu P."/>
            <person name="Grigoriev I."/>
            <person name="Longcore J.E."/>
            <person name="James T.Y."/>
        </authorList>
    </citation>
    <scope>NUCLEOTIDE SEQUENCE</scope>
    <source>
        <strain evidence="1">PLAUS21</strain>
    </source>
</reference>
<dbReference type="GO" id="GO:0005840">
    <property type="term" value="C:ribosome"/>
    <property type="evidence" value="ECO:0007669"/>
    <property type="project" value="InterPro"/>
</dbReference>
<protein>
    <submittedName>
        <fullName evidence="1">Uncharacterized protein</fullName>
    </submittedName>
</protein>
<dbReference type="AlphaFoldDB" id="A0AAD5Y0C7"/>
<dbReference type="SUPFAM" id="SSF54843">
    <property type="entry name" value="Ribosomal protein L22"/>
    <property type="match status" value="1"/>
</dbReference>
<organism evidence="1 2">
    <name type="scientific">Boothiomyces macroporosus</name>
    <dbReference type="NCBI Taxonomy" id="261099"/>
    <lineage>
        <taxon>Eukaryota</taxon>
        <taxon>Fungi</taxon>
        <taxon>Fungi incertae sedis</taxon>
        <taxon>Chytridiomycota</taxon>
        <taxon>Chytridiomycota incertae sedis</taxon>
        <taxon>Chytridiomycetes</taxon>
        <taxon>Rhizophydiales</taxon>
        <taxon>Terramycetaceae</taxon>
        <taxon>Boothiomyces</taxon>
    </lineage>
</organism>
<gene>
    <name evidence="1" type="ORF">HK103_001862</name>
</gene>
<accession>A0AAD5Y0C7</accession>
<comment type="caution">
    <text evidence="1">The sequence shown here is derived from an EMBL/GenBank/DDBJ whole genome shotgun (WGS) entry which is preliminary data.</text>
</comment>
<dbReference type="InterPro" id="IPR036394">
    <property type="entry name" value="Ribosomal_uL22_sf"/>
</dbReference>
<dbReference type="Proteomes" id="UP001210925">
    <property type="component" value="Unassembled WGS sequence"/>
</dbReference>
<name>A0AAD5Y0C7_9FUNG</name>
<dbReference type="GO" id="GO:0006412">
    <property type="term" value="P:translation"/>
    <property type="evidence" value="ECO:0007669"/>
    <property type="project" value="InterPro"/>
</dbReference>
<dbReference type="GO" id="GO:0003735">
    <property type="term" value="F:structural constituent of ribosome"/>
    <property type="evidence" value="ECO:0007669"/>
    <property type="project" value="InterPro"/>
</dbReference>